<feature type="compositionally biased region" description="Basic and acidic residues" evidence="6">
    <location>
        <begin position="208"/>
        <end position="220"/>
    </location>
</feature>
<evidence type="ECO:0000256" key="2">
    <source>
        <dbReference type="ARBA" id="ARBA00009530"/>
    </source>
</evidence>
<keyword evidence="3" id="KW-0812">Transmembrane</keyword>
<evidence type="ECO:0000256" key="4">
    <source>
        <dbReference type="ARBA" id="ARBA00022989"/>
    </source>
</evidence>
<dbReference type="Pfam" id="PF01679">
    <property type="entry name" value="Pmp3"/>
    <property type="match status" value="1"/>
</dbReference>
<feature type="compositionally biased region" description="Basic and acidic residues" evidence="6">
    <location>
        <begin position="151"/>
        <end position="163"/>
    </location>
</feature>
<dbReference type="GO" id="GO:0016020">
    <property type="term" value="C:membrane"/>
    <property type="evidence" value="ECO:0007669"/>
    <property type="project" value="UniProtKB-SubCell"/>
</dbReference>
<dbReference type="PANTHER" id="PTHR21659:SF85">
    <property type="entry name" value="EXPRESSED PROTEIN"/>
    <property type="match status" value="1"/>
</dbReference>
<feature type="compositionally biased region" description="Basic and acidic residues" evidence="6">
    <location>
        <begin position="305"/>
        <end position="314"/>
    </location>
</feature>
<protein>
    <submittedName>
        <fullName evidence="7">Uncharacterized protein</fullName>
    </submittedName>
</protein>
<evidence type="ECO:0000256" key="1">
    <source>
        <dbReference type="ARBA" id="ARBA00004370"/>
    </source>
</evidence>
<dbReference type="InterPro" id="IPR000612">
    <property type="entry name" value="PMP3"/>
</dbReference>
<organism evidence="7 9">
    <name type="scientific">Papiliotrema laurentii</name>
    <name type="common">Cryptococcus laurentii</name>
    <dbReference type="NCBI Taxonomy" id="5418"/>
    <lineage>
        <taxon>Eukaryota</taxon>
        <taxon>Fungi</taxon>
        <taxon>Dikarya</taxon>
        <taxon>Basidiomycota</taxon>
        <taxon>Agaricomycotina</taxon>
        <taxon>Tremellomycetes</taxon>
        <taxon>Tremellales</taxon>
        <taxon>Rhynchogastremaceae</taxon>
        <taxon>Papiliotrema</taxon>
    </lineage>
</organism>
<sequence length="314" mass="35404">MSMNHVLPKKIDLKPKKHHGFYIVLVLLGWLLPPLAIAARFGIGVDFFINVILTSFGYLPGHIHNFYCQNVRNKYVCLDPHTTHAHLSSTNQGRTPKWALKAGLVNTDDRDRRARKNQWAKRFDERNAYSAHVGQSLEEGEEGENYVPVSEAERERERRRERGGLWNENEDAEYCSEDPAPNQRNWHDPANFEGAAPGTGTRKFGKKTKGDRWERSRASRSDSTSGSTYPPAASADDDVPKWDKDYGAKRRSSKNRRKTCNNNLRAAEIGCGNGYRNGGGYADDVGREDGWGGGQAQGQEQPITRSDDVFAHQF</sequence>
<reference evidence="7" key="1">
    <citation type="submission" date="2023-02" db="EMBL/GenBank/DDBJ databases">
        <title>Identification and recombinant expression of a fungal hydrolase from Papiliotrema laurentii that hydrolyzes apple cutin and clears colloidal polyester polyurethane.</title>
        <authorList>
            <consortium name="DOE Joint Genome Institute"/>
            <person name="Roman V.A."/>
            <person name="Bojanowski C."/>
            <person name="Crable B.R."/>
            <person name="Wagner D.N."/>
            <person name="Hung C.S."/>
            <person name="Nadeau L.J."/>
            <person name="Schratz L."/>
            <person name="Haridas S."/>
            <person name="Pangilinan J."/>
            <person name="Lipzen A."/>
            <person name="Na H."/>
            <person name="Yan M."/>
            <person name="Ng V."/>
            <person name="Grigoriev I.V."/>
            <person name="Spatafora J.W."/>
            <person name="Barlow D."/>
            <person name="Biffinger J."/>
            <person name="Kelley-Loughnane N."/>
            <person name="Varaljay V.A."/>
            <person name="Crookes-Goodson W.J."/>
        </authorList>
    </citation>
    <scope>NUCLEOTIDE SEQUENCE</scope>
    <source>
        <strain evidence="7">5307AH</strain>
    </source>
</reference>
<accession>A0AAD9CS47</accession>
<name>A0AAD9CS47_PAPLA</name>
<feature type="region of interest" description="Disordered" evidence="6">
    <location>
        <begin position="273"/>
        <end position="314"/>
    </location>
</feature>
<comment type="similarity">
    <text evidence="2">Belongs to the UPF0057 (PMP3) family.</text>
</comment>
<dbReference type="PANTHER" id="PTHR21659">
    <property type="entry name" value="HYDROPHOBIC PROTEIN RCI2 LOW TEMPERATURE AND SALT RESPONSIVE PROTEIN LTI6 -RELATED"/>
    <property type="match status" value="1"/>
</dbReference>
<dbReference type="EMBL" id="JAODAN010000017">
    <property type="protein sequence ID" value="KAK1920572.1"/>
    <property type="molecule type" value="Genomic_DNA"/>
</dbReference>
<keyword evidence="4" id="KW-1133">Transmembrane helix</keyword>
<feature type="compositionally biased region" description="Basic and acidic residues" evidence="6">
    <location>
        <begin position="238"/>
        <end position="248"/>
    </location>
</feature>
<evidence type="ECO:0000256" key="5">
    <source>
        <dbReference type="ARBA" id="ARBA00023136"/>
    </source>
</evidence>
<feature type="region of interest" description="Disordered" evidence="6">
    <location>
        <begin position="131"/>
        <end position="260"/>
    </location>
</feature>
<dbReference type="AlphaFoldDB" id="A0AAD9CS47"/>
<evidence type="ECO:0000313" key="9">
    <source>
        <dbReference type="Proteomes" id="UP001182556"/>
    </source>
</evidence>
<feature type="compositionally biased region" description="Basic residues" evidence="6">
    <location>
        <begin position="249"/>
        <end position="259"/>
    </location>
</feature>
<evidence type="ECO:0000256" key="3">
    <source>
        <dbReference type="ARBA" id="ARBA00022692"/>
    </source>
</evidence>
<dbReference type="Proteomes" id="UP001182556">
    <property type="component" value="Unassembled WGS sequence"/>
</dbReference>
<evidence type="ECO:0000256" key="6">
    <source>
        <dbReference type="SAM" id="MobiDB-lite"/>
    </source>
</evidence>
<comment type="caution">
    <text evidence="7">The sequence shown here is derived from an EMBL/GenBank/DDBJ whole genome shotgun (WGS) entry which is preliminary data.</text>
</comment>
<keyword evidence="9" id="KW-1185">Reference proteome</keyword>
<evidence type="ECO:0000313" key="7">
    <source>
        <dbReference type="EMBL" id="KAK1920572.1"/>
    </source>
</evidence>
<proteinExistence type="inferred from homology"/>
<evidence type="ECO:0000313" key="8">
    <source>
        <dbReference type="EMBL" id="KAK1920631.1"/>
    </source>
</evidence>
<gene>
    <name evidence="7" type="ORF">DB88DRAFT_458848</name>
    <name evidence="8" type="ORF">DB88DRAFT_469534</name>
</gene>
<comment type="subcellular location">
    <subcellularLocation>
        <location evidence="1">Membrane</location>
    </subcellularLocation>
</comment>
<dbReference type="EMBL" id="JAODAN010000015">
    <property type="protein sequence ID" value="KAK1920631.1"/>
    <property type="molecule type" value="Genomic_DNA"/>
</dbReference>
<keyword evidence="5" id="KW-0472">Membrane</keyword>